<name>A0ABN2REX2_9MICO</name>
<keyword evidence="2" id="KW-1185">Reference proteome</keyword>
<comment type="caution">
    <text evidence="1">The sequence shown here is derived from an EMBL/GenBank/DDBJ whole genome shotgun (WGS) entry which is preliminary data.</text>
</comment>
<protein>
    <submittedName>
        <fullName evidence="1">Uncharacterized protein</fullName>
    </submittedName>
</protein>
<dbReference type="Proteomes" id="UP001499933">
    <property type="component" value="Unassembled WGS sequence"/>
</dbReference>
<evidence type="ECO:0000313" key="2">
    <source>
        <dbReference type="Proteomes" id="UP001499933"/>
    </source>
</evidence>
<gene>
    <name evidence="1" type="ORF">GCM10009776_33920</name>
</gene>
<organism evidence="1 2">
    <name type="scientific">Microbacterium deminutum</name>
    <dbReference type="NCBI Taxonomy" id="344164"/>
    <lineage>
        <taxon>Bacteria</taxon>
        <taxon>Bacillati</taxon>
        <taxon>Actinomycetota</taxon>
        <taxon>Actinomycetes</taxon>
        <taxon>Micrococcales</taxon>
        <taxon>Microbacteriaceae</taxon>
        <taxon>Microbacterium</taxon>
    </lineage>
</organism>
<dbReference type="RefSeq" id="WP_344096906.1">
    <property type="nucleotide sequence ID" value="NZ_BAAAOG010000009.1"/>
</dbReference>
<accession>A0ABN2REX2</accession>
<reference evidence="1 2" key="1">
    <citation type="journal article" date="2019" name="Int. J. Syst. Evol. Microbiol.">
        <title>The Global Catalogue of Microorganisms (GCM) 10K type strain sequencing project: providing services to taxonomists for standard genome sequencing and annotation.</title>
        <authorList>
            <consortium name="The Broad Institute Genomics Platform"/>
            <consortium name="The Broad Institute Genome Sequencing Center for Infectious Disease"/>
            <person name="Wu L."/>
            <person name="Ma J."/>
        </authorList>
    </citation>
    <scope>NUCLEOTIDE SEQUENCE [LARGE SCALE GENOMIC DNA]</scope>
    <source>
        <strain evidence="1 2">JCM 14901</strain>
    </source>
</reference>
<sequence length="112" mass="11768">MVGATYDILIPIQTPLAPGANISSVVFDVADARTVELMFSITSPQADVHWRVHFGPTPNNGYATARQGDFGRFNTIAISVPVFGTGVFVAVENNGANATAVDGNIRVIHGLA</sequence>
<proteinExistence type="predicted"/>
<dbReference type="EMBL" id="BAAAOG010000009">
    <property type="protein sequence ID" value="GAA1968078.1"/>
    <property type="molecule type" value="Genomic_DNA"/>
</dbReference>
<evidence type="ECO:0000313" key="1">
    <source>
        <dbReference type="EMBL" id="GAA1968078.1"/>
    </source>
</evidence>